<reference evidence="2 3" key="1">
    <citation type="journal article" date="2021" name="BMC Genomics">
        <title>Datura genome reveals duplications of psychoactive alkaloid biosynthetic genes and high mutation rate following tissue culture.</title>
        <authorList>
            <person name="Rajewski A."/>
            <person name="Carter-House D."/>
            <person name="Stajich J."/>
            <person name="Litt A."/>
        </authorList>
    </citation>
    <scope>NUCLEOTIDE SEQUENCE [LARGE SCALE GENOMIC DNA]</scope>
    <source>
        <strain evidence="2">AR-01</strain>
    </source>
</reference>
<feature type="region of interest" description="Disordered" evidence="1">
    <location>
        <begin position="59"/>
        <end position="80"/>
    </location>
</feature>
<gene>
    <name evidence="2" type="ORF">HAX54_000962</name>
</gene>
<evidence type="ECO:0000256" key="1">
    <source>
        <dbReference type="SAM" id="MobiDB-lite"/>
    </source>
</evidence>
<organism evidence="2 3">
    <name type="scientific">Datura stramonium</name>
    <name type="common">Jimsonweed</name>
    <name type="synonym">Common thornapple</name>
    <dbReference type="NCBI Taxonomy" id="4076"/>
    <lineage>
        <taxon>Eukaryota</taxon>
        <taxon>Viridiplantae</taxon>
        <taxon>Streptophyta</taxon>
        <taxon>Embryophyta</taxon>
        <taxon>Tracheophyta</taxon>
        <taxon>Spermatophyta</taxon>
        <taxon>Magnoliopsida</taxon>
        <taxon>eudicotyledons</taxon>
        <taxon>Gunneridae</taxon>
        <taxon>Pentapetalae</taxon>
        <taxon>asterids</taxon>
        <taxon>lamiids</taxon>
        <taxon>Solanales</taxon>
        <taxon>Solanaceae</taxon>
        <taxon>Solanoideae</taxon>
        <taxon>Datureae</taxon>
        <taxon>Datura</taxon>
    </lineage>
</organism>
<dbReference type="Proteomes" id="UP000823775">
    <property type="component" value="Unassembled WGS sequence"/>
</dbReference>
<keyword evidence="3" id="KW-1185">Reference proteome</keyword>
<name>A0ABS8T2W8_DATST</name>
<dbReference type="EMBL" id="JACEIK010001034">
    <property type="protein sequence ID" value="MCD7465280.1"/>
    <property type="molecule type" value="Genomic_DNA"/>
</dbReference>
<proteinExistence type="predicted"/>
<accession>A0ABS8T2W8</accession>
<protein>
    <submittedName>
        <fullName evidence="2">Uncharacterized protein</fullName>
    </submittedName>
</protein>
<sequence>MESSLPVEELTSGASGRIIPLFKNLRRSVFSYETSRRIIIFIQSIFLWLILLSRRRFSASPSSPPHSPSAATTSVSGKRRKFALRRDEEDTQRRRALAEALDMVVENADDGFRCRWNTSLFFGARRNALFCRSWFPVSDELRYVQVSSLFANFPASKYCHVFELVFNIK</sequence>
<evidence type="ECO:0000313" key="2">
    <source>
        <dbReference type="EMBL" id="MCD7465280.1"/>
    </source>
</evidence>
<comment type="caution">
    <text evidence="2">The sequence shown here is derived from an EMBL/GenBank/DDBJ whole genome shotgun (WGS) entry which is preliminary data.</text>
</comment>
<evidence type="ECO:0000313" key="3">
    <source>
        <dbReference type="Proteomes" id="UP000823775"/>
    </source>
</evidence>